<dbReference type="Gene3D" id="1.10.238.10">
    <property type="entry name" value="EF-hand"/>
    <property type="match status" value="1"/>
</dbReference>
<dbReference type="InterPro" id="IPR011992">
    <property type="entry name" value="EF-hand-dom_pair"/>
</dbReference>
<sequence>MTKQKSTMPITKQFGSILGSNMHDIVLNKDHQVKRLPPIRYINGQLEENFELEHIFKEMCNKDEQKFRNPLLHIDNIRTFLKYRYDDQLTEKILQGFGFNSVMRFSNYVEKLNKFLLTDMSAKIKFCFELYDQNSDEKICLVDLY</sequence>
<evidence type="ECO:0000313" key="2">
    <source>
        <dbReference type="Proteomes" id="UP000039865"/>
    </source>
</evidence>
<gene>
    <name evidence="1" type="primary">Contig16009.g17068</name>
    <name evidence="1" type="ORF">STYLEM_4259</name>
</gene>
<dbReference type="SUPFAM" id="SSF47473">
    <property type="entry name" value="EF-hand"/>
    <property type="match status" value="1"/>
</dbReference>
<dbReference type="Proteomes" id="UP000039865">
    <property type="component" value="Unassembled WGS sequence"/>
</dbReference>
<evidence type="ECO:0008006" key="3">
    <source>
        <dbReference type="Google" id="ProtNLM"/>
    </source>
</evidence>
<organism evidence="1 2">
    <name type="scientific">Stylonychia lemnae</name>
    <name type="common">Ciliate</name>
    <dbReference type="NCBI Taxonomy" id="5949"/>
    <lineage>
        <taxon>Eukaryota</taxon>
        <taxon>Sar</taxon>
        <taxon>Alveolata</taxon>
        <taxon>Ciliophora</taxon>
        <taxon>Intramacronucleata</taxon>
        <taxon>Spirotrichea</taxon>
        <taxon>Stichotrichia</taxon>
        <taxon>Sporadotrichida</taxon>
        <taxon>Oxytrichidae</taxon>
        <taxon>Stylonychinae</taxon>
        <taxon>Stylonychia</taxon>
    </lineage>
</organism>
<name>A0A078A064_STYLE</name>
<reference evidence="1 2" key="1">
    <citation type="submission" date="2014-06" db="EMBL/GenBank/DDBJ databases">
        <authorList>
            <person name="Swart Estienne"/>
        </authorList>
    </citation>
    <scope>NUCLEOTIDE SEQUENCE [LARGE SCALE GENOMIC DNA]</scope>
    <source>
        <strain evidence="1 2">130c</strain>
    </source>
</reference>
<dbReference type="InParanoid" id="A0A078A064"/>
<proteinExistence type="predicted"/>
<keyword evidence="2" id="KW-1185">Reference proteome</keyword>
<protein>
    <recommendedName>
        <fullName evidence="3">EF-hand domain-containing protein</fullName>
    </recommendedName>
</protein>
<dbReference type="EMBL" id="CCKQ01004134">
    <property type="protein sequence ID" value="CDW75272.1"/>
    <property type="molecule type" value="Genomic_DNA"/>
</dbReference>
<dbReference type="AlphaFoldDB" id="A0A078A064"/>
<accession>A0A078A064</accession>
<evidence type="ECO:0000313" key="1">
    <source>
        <dbReference type="EMBL" id="CDW75272.1"/>
    </source>
</evidence>